<dbReference type="Gene3D" id="1.20.1740.10">
    <property type="entry name" value="Amino acid/polyamine transporter I"/>
    <property type="match status" value="1"/>
</dbReference>
<keyword evidence="5 7" id="KW-1133">Transmembrane helix</keyword>
<dbReference type="GO" id="GO:0022857">
    <property type="term" value="F:transmembrane transporter activity"/>
    <property type="evidence" value="ECO:0007669"/>
    <property type="project" value="InterPro"/>
</dbReference>
<dbReference type="PANTHER" id="PTHR42770:SF15">
    <property type="entry name" value="GLUTAMATE_GAMMA-AMINOBUTYRATE ANTIPORTER-RELATED"/>
    <property type="match status" value="1"/>
</dbReference>
<feature type="transmembrane region" description="Helical" evidence="7">
    <location>
        <begin position="209"/>
        <end position="233"/>
    </location>
</feature>
<reference evidence="8" key="1">
    <citation type="submission" date="2020-06" db="EMBL/GenBank/DDBJ databases">
        <title>Unique genomic features of the anaerobic methanotrophic archaea.</title>
        <authorList>
            <person name="Chadwick G.L."/>
            <person name="Skennerton C.T."/>
            <person name="Laso-Perez R."/>
            <person name="Leu A.O."/>
            <person name="Speth D.R."/>
            <person name="Yu H."/>
            <person name="Morgan-Lang C."/>
            <person name="Hatzenpichler R."/>
            <person name="Goudeau D."/>
            <person name="Malmstrom R."/>
            <person name="Brazelton W.J."/>
            <person name="Woyke T."/>
            <person name="Hallam S.J."/>
            <person name="Tyson G.W."/>
            <person name="Wegener G."/>
            <person name="Boetius A."/>
            <person name="Orphan V."/>
        </authorList>
    </citation>
    <scope>NUCLEOTIDE SEQUENCE</scope>
</reference>
<evidence type="ECO:0000256" key="1">
    <source>
        <dbReference type="ARBA" id="ARBA00004651"/>
    </source>
</evidence>
<evidence type="ECO:0000256" key="3">
    <source>
        <dbReference type="ARBA" id="ARBA00022475"/>
    </source>
</evidence>
<name>A0A7G9Z2A0_9EURY</name>
<dbReference type="PANTHER" id="PTHR42770">
    <property type="entry name" value="AMINO ACID TRANSPORTER-RELATED"/>
    <property type="match status" value="1"/>
</dbReference>
<feature type="transmembrane region" description="Helical" evidence="7">
    <location>
        <begin position="53"/>
        <end position="73"/>
    </location>
</feature>
<keyword evidence="4 7" id="KW-0812">Transmembrane</keyword>
<gene>
    <name evidence="8" type="primary">potE</name>
    <name evidence="8" type="ORF">NMFEFIAP_00010</name>
</gene>
<dbReference type="EMBL" id="MT631577">
    <property type="protein sequence ID" value="QNO54384.1"/>
    <property type="molecule type" value="Genomic_DNA"/>
</dbReference>
<evidence type="ECO:0000256" key="5">
    <source>
        <dbReference type="ARBA" id="ARBA00022989"/>
    </source>
</evidence>
<evidence type="ECO:0000313" key="8">
    <source>
        <dbReference type="EMBL" id="QNO54384.1"/>
    </source>
</evidence>
<dbReference type="Pfam" id="PF13520">
    <property type="entry name" value="AA_permease_2"/>
    <property type="match status" value="1"/>
</dbReference>
<accession>A0A7G9Z2A0</accession>
<dbReference type="InterPro" id="IPR050367">
    <property type="entry name" value="APC_superfamily"/>
</dbReference>
<proteinExistence type="predicted"/>
<feature type="transmembrane region" description="Helical" evidence="7">
    <location>
        <begin position="167"/>
        <end position="189"/>
    </location>
</feature>
<sequence length="282" mass="31127">MLWIFSYTYITKMQDKTSAVPHRINMFTLIMITAAFVASVRSLSLMAETGLNLILYAGLAALFFLLPTALVSAELATGWPERGGVYVWVKEAFGERWGFTAIWLQWSQMIIGVVALLVFIAGALAFVFNPALAEDKLFLLLVILLVYWIATYLNLHGMKRSSRISTVCFLSGVLFPGLLIIILSIVYILSGNPVQLDLSLTKANLIPDFTCIGNIVLLAGFIFVFMGIEVSAVHAKEAKNPQRDYPIAIFIVGLMMFVIYVLCALAVAIVVPEPKIHMNVGL</sequence>
<feature type="transmembrane region" description="Helical" evidence="7">
    <location>
        <begin position="109"/>
        <end position="131"/>
    </location>
</feature>
<keyword evidence="2" id="KW-0813">Transport</keyword>
<keyword evidence="3" id="KW-1003">Cell membrane</keyword>
<dbReference type="AlphaFoldDB" id="A0A7G9Z2A0"/>
<organism evidence="8">
    <name type="scientific">Candidatus Methanophaga sp. ANME-1 ERB7</name>
    <dbReference type="NCBI Taxonomy" id="2759913"/>
    <lineage>
        <taxon>Archaea</taxon>
        <taxon>Methanobacteriati</taxon>
        <taxon>Methanobacteriota</taxon>
        <taxon>Stenosarchaea group</taxon>
        <taxon>Methanomicrobia</taxon>
        <taxon>Candidatus Methanophagales</taxon>
        <taxon>Candidatus Methanophagaceae</taxon>
        <taxon>Candidatus Methanophaga</taxon>
    </lineage>
</organism>
<comment type="subcellular location">
    <subcellularLocation>
        <location evidence="1">Cell membrane</location>
        <topology evidence="1">Multi-pass membrane protein</topology>
    </subcellularLocation>
</comment>
<dbReference type="InterPro" id="IPR002293">
    <property type="entry name" value="AA/rel_permease1"/>
</dbReference>
<evidence type="ECO:0000256" key="2">
    <source>
        <dbReference type="ARBA" id="ARBA00022448"/>
    </source>
</evidence>
<evidence type="ECO:0000256" key="6">
    <source>
        <dbReference type="ARBA" id="ARBA00023136"/>
    </source>
</evidence>
<dbReference type="GO" id="GO:0005886">
    <property type="term" value="C:plasma membrane"/>
    <property type="evidence" value="ECO:0007669"/>
    <property type="project" value="UniProtKB-SubCell"/>
</dbReference>
<evidence type="ECO:0000256" key="7">
    <source>
        <dbReference type="SAM" id="Phobius"/>
    </source>
</evidence>
<protein>
    <submittedName>
        <fullName evidence="8">Putrescine transporter PotE</fullName>
    </submittedName>
</protein>
<evidence type="ECO:0000256" key="4">
    <source>
        <dbReference type="ARBA" id="ARBA00022692"/>
    </source>
</evidence>
<feature type="transmembrane region" description="Helical" evidence="7">
    <location>
        <begin position="137"/>
        <end position="155"/>
    </location>
</feature>
<feature type="transmembrane region" description="Helical" evidence="7">
    <location>
        <begin position="245"/>
        <end position="271"/>
    </location>
</feature>
<keyword evidence="6 7" id="KW-0472">Membrane</keyword>
<feature type="transmembrane region" description="Helical" evidence="7">
    <location>
        <begin position="26"/>
        <end position="47"/>
    </location>
</feature>